<dbReference type="OrthoDB" id="7522752at2"/>
<name>A0A1N6FTN1_9SPHN</name>
<accession>A0A1N6FTN1</accession>
<dbReference type="InterPro" id="IPR036465">
    <property type="entry name" value="vWFA_dom_sf"/>
</dbReference>
<evidence type="ECO:0000313" key="2">
    <source>
        <dbReference type="EMBL" id="SIN98608.1"/>
    </source>
</evidence>
<protein>
    <submittedName>
        <fullName evidence="2">Flp pilus assembly protein TadG</fullName>
    </submittedName>
</protein>
<dbReference type="EMBL" id="FSQW01000002">
    <property type="protein sequence ID" value="SIN98608.1"/>
    <property type="molecule type" value="Genomic_DNA"/>
</dbReference>
<keyword evidence="3" id="KW-1185">Reference proteome</keyword>
<dbReference type="RefSeq" id="WP_084192695.1">
    <property type="nucleotide sequence ID" value="NZ_FSQW01000002.1"/>
</dbReference>
<organism evidence="2 3">
    <name type="scientific">Parasphingorhabdus marina DSM 22363</name>
    <dbReference type="NCBI Taxonomy" id="1123272"/>
    <lineage>
        <taxon>Bacteria</taxon>
        <taxon>Pseudomonadati</taxon>
        <taxon>Pseudomonadota</taxon>
        <taxon>Alphaproteobacteria</taxon>
        <taxon>Sphingomonadales</taxon>
        <taxon>Sphingomonadaceae</taxon>
        <taxon>Parasphingorhabdus</taxon>
    </lineage>
</organism>
<dbReference type="STRING" id="1123272.SAMN02745824_2540"/>
<evidence type="ECO:0000313" key="3">
    <source>
        <dbReference type="Proteomes" id="UP000185192"/>
    </source>
</evidence>
<dbReference type="AlphaFoldDB" id="A0A1N6FTN1"/>
<dbReference type="Gene3D" id="3.40.50.410">
    <property type="entry name" value="von Willebrand factor, type A domain"/>
    <property type="match status" value="2"/>
</dbReference>
<dbReference type="Pfam" id="PF13400">
    <property type="entry name" value="Tad"/>
    <property type="match status" value="1"/>
</dbReference>
<dbReference type="SUPFAM" id="SSF53300">
    <property type="entry name" value="vWA-like"/>
    <property type="match status" value="1"/>
</dbReference>
<feature type="domain" description="Putative Flp pilus-assembly TadG-like N-terminal" evidence="1">
    <location>
        <begin position="23"/>
        <end position="67"/>
    </location>
</feature>
<reference evidence="3" key="1">
    <citation type="submission" date="2016-11" db="EMBL/GenBank/DDBJ databases">
        <authorList>
            <person name="Varghese N."/>
            <person name="Submissions S."/>
        </authorList>
    </citation>
    <scope>NUCLEOTIDE SEQUENCE [LARGE SCALE GENOMIC DNA]</scope>
    <source>
        <strain evidence="3">DSM 22363</strain>
    </source>
</reference>
<proteinExistence type="predicted"/>
<dbReference type="Proteomes" id="UP000185192">
    <property type="component" value="Unassembled WGS sequence"/>
</dbReference>
<dbReference type="InterPro" id="IPR028087">
    <property type="entry name" value="Tad_N"/>
</dbReference>
<sequence length="654" mass="70225">MTDTKRLKSRKTFFSRLRSNTRGNTLAMVAAGLVPLAGIIGSGVDLSRAYMVKTRLQQACDAGVLAGRKAMGEGSYDSNARAQTDKFFNANFPVGYLDSTNRTFNPTSPSGTSQVSASASVELPTIVMKIFGNDDIDVAVDCTAILEIANTDITMVLDSTGSMANNIDDGAGGTTTRIAALRAAMNSFYSIVDTAANGTGSRIRYAMVPYTGTVNVGRQIIAVDPAYMVSGNHNYQSREAIWEVDGPPGTTVTNDTTTTFETLNSVDGPECTGQFSQNQSVPGWWTANPSGNPVTSSSTSNNNGTTTTVDTTRTYSYYSWNGSTAQPPSNAVGSSYWRTCVRRVVTDTTTTVVGNPRIESNQWDSSATFLRWEHKQINHPIDAYIASIDTGPSTPLPGDQFASNVNWDGCIEERDTVDSDTVVYNGSTDSIDPNGTLDLDIDAAPTDDASRWRPYWPEVVRHRDAGTTMQSFTTNTRKSQTACPAEAQQFEEMTSSEFSDYANSLVADGGTYHDIGMIWGARFSSPTGIFAANVNATPTNGGYVSRHLIFMTDGILDIGQTYYSAYGLERHDQKVGTGDETQASANHTSRFSAVCEATKAKGIRVWVIAFATGLSTEMTNCASPNSAFTSSNASQLNAAFTTIAQSVSDLRLSQ</sequence>
<evidence type="ECO:0000259" key="1">
    <source>
        <dbReference type="Pfam" id="PF13400"/>
    </source>
</evidence>
<gene>
    <name evidence="2" type="ORF">SAMN02745824_2540</name>
</gene>